<dbReference type="AlphaFoldDB" id="A0A061S0B9"/>
<sequence>LAAPSASFSASVSCLPRGGASPRQALGAAFWGRSRARGRKPLLLLSPSPLPPLRLLVTLGRCPWCRKVSLVGEGGDRGAFGLRSEDGVEHRRGGKRAGSARWGQAAGTFGGGHGVTVGAPREAAGACFIRPFICCGGGRVGALCGV</sequence>
<organism evidence="1">
    <name type="scientific">Tetraselmis sp. GSL018</name>
    <dbReference type="NCBI Taxonomy" id="582737"/>
    <lineage>
        <taxon>Eukaryota</taxon>
        <taxon>Viridiplantae</taxon>
        <taxon>Chlorophyta</taxon>
        <taxon>core chlorophytes</taxon>
        <taxon>Chlorodendrophyceae</taxon>
        <taxon>Chlorodendrales</taxon>
        <taxon>Chlorodendraceae</taxon>
        <taxon>Tetraselmis</taxon>
    </lineage>
</organism>
<evidence type="ECO:0000313" key="1">
    <source>
        <dbReference type="EMBL" id="JAC76469.1"/>
    </source>
</evidence>
<name>A0A061S0B9_9CHLO</name>
<reference evidence="1" key="1">
    <citation type="submission" date="2014-05" db="EMBL/GenBank/DDBJ databases">
        <title>The transcriptome of the halophilic microalga Tetraselmis sp. GSL018 isolated from the Great Salt Lake, Utah.</title>
        <authorList>
            <person name="Jinkerson R.E."/>
            <person name="D'Adamo S."/>
            <person name="Posewitz M.C."/>
        </authorList>
    </citation>
    <scope>NUCLEOTIDE SEQUENCE</scope>
    <source>
        <strain evidence="1">GSL018</strain>
    </source>
</reference>
<dbReference type="EMBL" id="GBEZ01009101">
    <property type="protein sequence ID" value="JAC76469.1"/>
    <property type="molecule type" value="Transcribed_RNA"/>
</dbReference>
<proteinExistence type="predicted"/>
<gene>
    <name evidence="1" type="ORF">TSPGSL018_20070</name>
</gene>
<protein>
    <submittedName>
        <fullName evidence="1">Uncharacterized protein</fullName>
    </submittedName>
</protein>
<feature type="non-terminal residue" evidence="1">
    <location>
        <position position="1"/>
    </location>
</feature>
<feature type="non-terminal residue" evidence="1">
    <location>
        <position position="146"/>
    </location>
</feature>
<accession>A0A061S0B9</accession>